<feature type="transmembrane region" description="Helical" evidence="1">
    <location>
        <begin position="7"/>
        <end position="25"/>
    </location>
</feature>
<keyword evidence="1" id="KW-0812">Transmembrane</keyword>
<protein>
    <submittedName>
        <fullName evidence="2">Uncharacterized protein</fullName>
    </submittedName>
</protein>
<keyword evidence="1" id="KW-0472">Membrane</keyword>
<reference evidence="3" key="1">
    <citation type="submission" date="2024-06" db="EMBL/GenBank/DDBJ databases">
        <authorList>
            <person name="Chang H.C."/>
            <person name="Mun S.Y."/>
        </authorList>
    </citation>
    <scope>NUCLEOTIDE SEQUENCE [LARGE SCALE GENOMIC DNA]</scope>
    <source>
        <strain evidence="3">KT1</strain>
    </source>
</reference>
<sequence>MFKNKHAIITATVVIAIVIIGGALIHSRQPVSLLADVKYATSGYNDNGSIDVTNGLDTKGKIRDEVIELAGKREKLSKAQITSLQNGDENGVSPSTIDAIDKDYRNISIDFNKSTLLKNGDKVSLYIKDKNAKPLVKSEKKTVTVKGLEKTKTISTNQILKQVKVQAIGFNGKGTLTAYYVSKRGLPAIKIKASKFKNLKNNDTVDLKISLRNSEDGIIFKGSHKKSLKINHLLNLAQITNTKAAETTVYKTVYANQKGNYAGSGAFKLTAHQYFIKPITHTYMKSSGKFGTETSNYLSIKSHPTHATVAIGLLSNSNLDEGEDDNYSFDEYTFHVNSNGKIMISKKLSDSSAFEDSGFGSGSEYAKDVIKNNKQFELN</sequence>
<evidence type="ECO:0000313" key="3">
    <source>
        <dbReference type="Proteomes" id="UP001302696"/>
    </source>
</evidence>
<gene>
    <name evidence="2" type="ORF">N6G96_07190</name>
</gene>
<keyword evidence="1" id="KW-1133">Transmembrane helix</keyword>
<evidence type="ECO:0000313" key="2">
    <source>
        <dbReference type="EMBL" id="WPC21074.1"/>
    </source>
</evidence>
<organism evidence="2 3">
    <name type="scientific">Pediococcus inopinatus</name>
    <dbReference type="NCBI Taxonomy" id="114090"/>
    <lineage>
        <taxon>Bacteria</taxon>
        <taxon>Bacillati</taxon>
        <taxon>Bacillota</taxon>
        <taxon>Bacilli</taxon>
        <taxon>Lactobacillales</taxon>
        <taxon>Lactobacillaceae</taxon>
        <taxon>Pediococcus</taxon>
    </lineage>
</organism>
<accession>A0ABZ0Q349</accession>
<dbReference type="RefSeq" id="WP_323708990.1">
    <property type="nucleotide sequence ID" value="NZ_CP104778.1"/>
</dbReference>
<evidence type="ECO:0000256" key="1">
    <source>
        <dbReference type="SAM" id="Phobius"/>
    </source>
</evidence>
<name>A0ABZ0Q349_9LACO</name>
<keyword evidence="3" id="KW-1185">Reference proteome</keyword>
<dbReference type="Proteomes" id="UP001302696">
    <property type="component" value="Chromosome"/>
</dbReference>
<proteinExistence type="predicted"/>
<dbReference type="EMBL" id="CP104778">
    <property type="protein sequence ID" value="WPC21074.1"/>
    <property type="molecule type" value="Genomic_DNA"/>
</dbReference>